<protein>
    <submittedName>
        <fullName evidence="1">Uncharacterized protein</fullName>
    </submittedName>
</protein>
<reference evidence="1" key="1">
    <citation type="submission" date="2018-05" db="EMBL/GenBank/DDBJ databases">
        <authorList>
            <person name="Lanie J.A."/>
            <person name="Ng W.-L."/>
            <person name="Kazmierczak K.M."/>
            <person name="Andrzejewski T.M."/>
            <person name="Davidsen T.M."/>
            <person name="Wayne K.J."/>
            <person name="Tettelin H."/>
            <person name="Glass J.I."/>
            <person name="Rusch D."/>
            <person name="Podicherti R."/>
            <person name="Tsui H.-C.T."/>
            <person name="Winkler M.E."/>
        </authorList>
    </citation>
    <scope>NUCLEOTIDE SEQUENCE</scope>
</reference>
<dbReference type="Pfam" id="PF07661">
    <property type="entry name" value="MORN_2"/>
    <property type="match status" value="2"/>
</dbReference>
<sequence>MEGPWVEYHDDGQLLYEGNYKNGKKEGPWIVYNSDGTVWEEHTG</sequence>
<feature type="non-terminal residue" evidence="1">
    <location>
        <position position="44"/>
    </location>
</feature>
<dbReference type="InterPro" id="IPR011652">
    <property type="entry name" value="MORN_2"/>
</dbReference>
<organism evidence="1">
    <name type="scientific">marine metagenome</name>
    <dbReference type="NCBI Taxonomy" id="408172"/>
    <lineage>
        <taxon>unclassified sequences</taxon>
        <taxon>metagenomes</taxon>
        <taxon>ecological metagenomes</taxon>
    </lineage>
</organism>
<name>A0A383A7J6_9ZZZZ</name>
<dbReference type="AlphaFoldDB" id="A0A383A7J6"/>
<dbReference type="Gene3D" id="2.20.110.10">
    <property type="entry name" value="Histone H3 K4-specific methyltransferase SET7/9 N-terminal domain"/>
    <property type="match status" value="1"/>
</dbReference>
<dbReference type="SUPFAM" id="SSF82185">
    <property type="entry name" value="Histone H3 K4-specific methyltransferase SET7/9 N-terminal domain"/>
    <property type="match status" value="1"/>
</dbReference>
<proteinExistence type="predicted"/>
<accession>A0A383A7J6</accession>
<evidence type="ECO:0000313" key="1">
    <source>
        <dbReference type="EMBL" id="SVE03846.1"/>
    </source>
</evidence>
<dbReference type="EMBL" id="UINC01189938">
    <property type="protein sequence ID" value="SVE03846.1"/>
    <property type="molecule type" value="Genomic_DNA"/>
</dbReference>
<gene>
    <name evidence="1" type="ORF">METZ01_LOCUS456700</name>
</gene>